<dbReference type="Gene3D" id="3.10.450.350">
    <property type="match status" value="1"/>
</dbReference>
<dbReference type="GO" id="GO:0006508">
    <property type="term" value="P:proteolysis"/>
    <property type="evidence" value="ECO:0007669"/>
    <property type="project" value="UniProtKB-KW"/>
</dbReference>
<proteinExistence type="predicted"/>
<evidence type="ECO:0000256" key="4">
    <source>
        <dbReference type="ARBA" id="ARBA00022723"/>
    </source>
</evidence>
<evidence type="ECO:0000259" key="9">
    <source>
        <dbReference type="Pfam" id="PF01551"/>
    </source>
</evidence>
<sequence>MTDDQPSAPARRGPSRPVRRLATRALLGSAAAAAILTVLVGSHSGNAAYLGGPKSLEPTDQTSLAALPPAPPTDAAPTAQPAPVESTVTLPSGGTLMGLLLDAGLVRGEAHEAIIAFSEVYDPRRLRAGQAFTITTLAEDGPDAAPRLTGFSFEPETGLTVKTWRDGDGFTADAEKAPLVTATRRAGGRIDSSLYVAATRAGVPPGVLAQLIRTYSYDVDFQRDIQRGDAFSVMYTEKTTEDGRRVADGDVLFASLTLSGATFNLYRYEDSDGIVSYFDEHGHSLQKGLMRTPIDGARLSSSYGMRKHPILGYSKMHTGVDFAAPTGTPIYAAGSGTIDFAGRKGGYGNYIRIRHGGEYATAYAHMSRFAKGMGTGTRVKQGQVIGYVGTTGRSTGPHLHYEILVNGKHTNPLKVRMPSGRKLTGTEMARFEAQRTQADRLYASLPHDTEMASRVE</sequence>
<dbReference type="InterPro" id="IPR011055">
    <property type="entry name" value="Dup_hybrid_motif"/>
</dbReference>
<evidence type="ECO:0000256" key="3">
    <source>
        <dbReference type="ARBA" id="ARBA00022670"/>
    </source>
</evidence>
<keyword evidence="4" id="KW-0479">Metal-binding</keyword>
<keyword evidence="7" id="KW-0482">Metalloprotease</keyword>
<evidence type="ECO:0000256" key="7">
    <source>
        <dbReference type="ARBA" id="ARBA00023049"/>
    </source>
</evidence>
<dbReference type="CDD" id="cd12797">
    <property type="entry name" value="M23_peptidase"/>
    <property type="match status" value="1"/>
</dbReference>
<dbReference type="RefSeq" id="WP_245689579.1">
    <property type="nucleotide sequence ID" value="NZ_FNCV01000032.1"/>
</dbReference>
<dbReference type="InterPro" id="IPR050570">
    <property type="entry name" value="Cell_wall_metabolism_enzyme"/>
</dbReference>
<evidence type="ECO:0000259" key="10">
    <source>
        <dbReference type="Pfam" id="PF19425"/>
    </source>
</evidence>
<dbReference type="InterPro" id="IPR045834">
    <property type="entry name" value="Csd3_N2"/>
</dbReference>
<keyword evidence="5 11" id="KW-0378">Hydrolase</keyword>
<evidence type="ECO:0000313" key="11">
    <source>
        <dbReference type="EMBL" id="SDH95473.1"/>
    </source>
</evidence>
<dbReference type="GO" id="GO:0004222">
    <property type="term" value="F:metalloendopeptidase activity"/>
    <property type="evidence" value="ECO:0007669"/>
    <property type="project" value="TreeGrafter"/>
</dbReference>
<evidence type="ECO:0000256" key="2">
    <source>
        <dbReference type="ARBA" id="ARBA00004196"/>
    </source>
</evidence>
<evidence type="ECO:0000256" key="6">
    <source>
        <dbReference type="ARBA" id="ARBA00022833"/>
    </source>
</evidence>
<dbReference type="Proteomes" id="UP000217076">
    <property type="component" value="Unassembled WGS sequence"/>
</dbReference>
<keyword evidence="6" id="KW-0862">Zinc</keyword>
<evidence type="ECO:0000256" key="8">
    <source>
        <dbReference type="SAM" id="MobiDB-lite"/>
    </source>
</evidence>
<feature type="domain" description="M23ase beta-sheet core" evidence="9">
    <location>
        <begin position="315"/>
        <end position="412"/>
    </location>
</feature>
<dbReference type="STRING" id="83401.SAMN05421742_1321"/>
<dbReference type="PANTHER" id="PTHR21666">
    <property type="entry name" value="PEPTIDASE-RELATED"/>
    <property type="match status" value="1"/>
</dbReference>
<dbReference type="InterPro" id="IPR016047">
    <property type="entry name" value="M23ase_b-sheet_dom"/>
</dbReference>
<dbReference type="EMBL" id="FNCV01000032">
    <property type="protein sequence ID" value="SDH95473.1"/>
    <property type="molecule type" value="Genomic_DNA"/>
</dbReference>
<reference evidence="12" key="1">
    <citation type="submission" date="2016-10" db="EMBL/GenBank/DDBJ databases">
        <authorList>
            <person name="Varghese N."/>
            <person name="Submissions S."/>
        </authorList>
    </citation>
    <scope>NUCLEOTIDE SEQUENCE [LARGE SCALE GENOMIC DNA]</scope>
    <source>
        <strain evidence="12">930I</strain>
    </source>
</reference>
<comment type="cofactor">
    <cofactor evidence="1">
        <name>Zn(2+)</name>
        <dbReference type="ChEBI" id="CHEBI:29105"/>
    </cofactor>
</comment>
<feature type="region of interest" description="Disordered" evidence="8">
    <location>
        <begin position="51"/>
        <end position="85"/>
    </location>
</feature>
<organism evidence="11 12">
    <name type="scientific">Roseospirillum parvum</name>
    <dbReference type="NCBI Taxonomy" id="83401"/>
    <lineage>
        <taxon>Bacteria</taxon>
        <taxon>Pseudomonadati</taxon>
        <taxon>Pseudomonadota</taxon>
        <taxon>Alphaproteobacteria</taxon>
        <taxon>Rhodospirillales</taxon>
        <taxon>Rhodospirillaceae</taxon>
        <taxon>Roseospirillum</taxon>
    </lineage>
</organism>
<dbReference type="AlphaFoldDB" id="A0A1G8GM84"/>
<dbReference type="SUPFAM" id="SSF51261">
    <property type="entry name" value="Duplicated hybrid motif"/>
    <property type="match status" value="1"/>
</dbReference>
<keyword evidence="12" id="KW-1185">Reference proteome</keyword>
<evidence type="ECO:0000313" key="12">
    <source>
        <dbReference type="Proteomes" id="UP000217076"/>
    </source>
</evidence>
<dbReference type="FunFam" id="2.70.70.10:FF:000006">
    <property type="entry name" value="M23 family peptidase"/>
    <property type="match status" value="1"/>
</dbReference>
<dbReference type="Pfam" id="PF19425">
    <property type="entry name" value="Csd3_N2"/>
    <property type="match status" value="1"/>
</dbReference>
<name>A0A1G8GM84_9PROT</name>
<feature type="domain" description="Csd3-like second N-terminal" evidence="10">
    <location>
        <begin position="185"/>
        <end position="303"/>
    </location>
</feature>
<evidence type="ECO:0000256" key="5">
    <source>
        <dbReference type="ARBA" id="ARBA00022801"/>
    </source>
</evidence>
<comment type="subcellular location">
    <subcellularLocation>
        <location evidence="2">Cell envelope</location>
    </subcellularLocation>
</comment>
<accession>A0A1G8GM84</accession>
<gene>
    <name evidence="11" type="ORF">SAMN05421742_1321</name>
</gene>
<dbReference type="PANTHER" id="PTHR21666:SF288">
    <property type="entry name" value="CELL DIVISION PROTEIN YTFB"/>
    <property type="match status" value="1"/>
</dbReference>
<dbReference type="GO" id="GO:0030313">
    <property type="term" value="C:cell envelope"/>
    <property type="evidence" value="ECO:0007669"/>
    <property type="project" value="UniProtKB-SubCell"/>
</dbReference>
<protein>
    <submittedName>
        <fullName evidence="11">Murein DD-endopeptidase MepM and murein hydrolase activator NlpD, contain LysM domain</fullName>
    </submittedName>
</protein>
<dbReference type="Gene3D" id="2.70.70.10">
    <property type="entry name" value="Glucose Permease (Domain IIA)"/>
    <property type="match status" value="1"/>
</dbReference>
<dbReference type="GO" id="GO:0046872">
    <property type="term" value="F:metal ion binding"/>
    <property type="evidence" value="ECO:0007669"/>
    <property type="project" value="UniProtKB-KW"/>
</dbReference>
<dbReference type="Pfam" id="PF01551">
    <property type="entry name" value="Peptidase_M23"/>
    <property type="match status" value="1"/>
</dbReference>
<evidence type="ECO:0000256" key="1">
    <source>
        <dbReference type="ARBA" id="ARBA00001947"/>
    </source>
</evidence>
<keyword evidence="3" id="KW-0645">Protease</keyword>